<dbReference type="InterPro" id="IPR000408">
    <property type="entry name" value="Reg_chr_condens"/>
</dbReference>
<dbReference type="EC" id="2.7.1.59" evidence="2"/>
<dbReference type="GO" id="GO:0070095">
    <property type="term" value="F:fructose-6-phosphate binding"/>
    <property type="evidence" value="ECO:0007669"/>
    <property type="project" value="TreeGrafter"/>
</dbReference>
<dbReference type="HAMAP" id="MF_00068">
    <property type="entry name" value="MurQ"/>
    <property type="match status" value="1"/>
</dbReference>
<evidence type="ECO:0000256" key="3">
    <source>
        <dbReference type="ARBA" id="ARBA00014974"/>
    </source>
</evidence>
<dbReference type="PROSITE" id="PS01272">
    <property type="entry name" value="GCKR"/>
    <property type="match status" value="1"/>
</dbReference>
<gene>
    <name evidence="9" type="ORF">E0Z10_g4983</name>
</gene>
<dbReference type="InterPro" id="IPR005488">
    <property type="entry name" value="Etherase_MurQ"/>
</dbReference>
<dbReference type="PANTHER" id="PTHR10088:SF4">
    <property type="entry name" value="GLUCOKINASE REGULATORY PROTEIN"/>
    <property type="match status" value="1"/>
</dbReference>
<evidence type="ECO:0000256" key="6">
    <source>
        <dbReference type="ARBA" id="ARBA00031123"/>
    </source>
</evidence>
<feature type="repeat" description="RCC1" evidence="7">
    <location>
        <begin position="68"/>
        <end position="116"/>
    </location>
</feature>
<dbReference type="CDD" id="cd24007">
    <property type="entry name" value="ASKHA_NBD_eukNAGK-like"/>
    <property type="match status" value="1"/>
</dbReference>
<evidence type="ECO:0000256" key="2">
    <source>
        <dbReference type="ARBA" id="ARBA00012122"/>
    </source>
</evidence>
<sequence length="667" mass="70605">MTTPIIQLAGLQTEIQNPNTVEIDQVPTLELCHTLNREDRQVASAVERCIPVIAGVIDTLSERVYNGGRVFYIGAGTSGRLGVLDASEIPPTYSAPSGQFIALIAGGDYALRHAKEGAEDDRDGAEADLQTFNLDPKVDSLIGIAASGRTPYVLGGLSYAKSLGVTTVALVCVSPSAAGVEGNADYLISAVTGPEAVTGSTRMKAGTATKLVLNMISTGIMIKLGKTYGNLMIDVKATNIKLKHRARNILRFVGGDACTQSDLELDGILERCRGSVKLAAVTIALKVPILEAEDRLQRNKGVLARAFEEAREKEAWRESHDDGLVLCVDAGGTSCKTVIMSKDGEMGIGTAGPCNVTNIDIGTVISTISKAIQEAVDNCKTTKGRRMQTIKLSSAWVGLAGYDRPLLAPTIDSSVSELLGIPLGTKLKITTDIGLLPMPMASQTELDYVIVVVAGTGSIAMSYANVDGQLRRIQRVGGWGHLLGDDGSGYGIGREALRTALYSSDIYKILASKDPSATTQTLPPLSQAIFQYFKELYPESKPEDLLSTILVPDLALHQAENTTLAVTKRIAGVAKLVLSMAASDDEAKRIVDTGVSRLVDQVALLIHAGGIDPSKSGLVLAGGMTRNELYKTALMSLLDARCGKFKITETVTQPAVAGARYILSCAL</sequence>
<dbReference type="Proteomes" id="UP000297716">
    <property type="component" value="Unassembled WGS sequence"/>
</dbReference>
<evidence type="ECO:0000256" key="4">
    <source>
        <dbReference type="ARBA" id="ARBA00023239"/>
    </source>
</evidence>
<dbReference type="PANTHER" id="PTHR10088">
    <property type="entry name" value="GLUCOKINASE REGULATORY PROTEIN"/>
    <property type="match status" value="1"/>
</dbReference>
<accession>A0A4Z0YJU6</accession>
<dbReference type="GO" id="GO:0005829">
    <property type="term" value="C:cytosol"/>
    <property type="evidence" value="ECO:0007669"/>
    <property type="project" value="TreeGrafter"/>
</dbReference>
<dbReference type="SUPFAM" id="SSF53067">
    <property type="entry name" value="Actin-like ATPase domain"/>
    <property type="match status" value="2"/>
</dbReference>
<dbReference type="GO" id="GO:0005654">
    <property type="term" value="C:nucleoplasm"/>
    <property type="evidence" value="ECO:0007669"/>
    <property type="project" value="TreeGrafter"/>
</dbReference>
<dbReference type="Pfam" id="PF22645">
    <property type="entry name" value="GKRP_SIS_N"/>
    <property type="match status" value="1"/>
</dbReference>
<dbReference type="STRING" id="37992.A0A4Z0YJU6"/>
<dbReference type="GO" id="GO:0030246">
    <property type="term" value="F:carbohydrate binding"/>
    <property type="evidence" value="ECO:0007669"/>
    <property type="project" value="TreeGrafter"/>
</dbReference>
<name>A0A4Z0YJU6_9PEZI</name>
<dbReference type="FunFam" id="3.40.50.10490:FF:000014">
    <property type="entry name" value="N-acetylmuramic acid 6-phosphate etherase"/>
    <property type="match status" value="1"/>
</dbReference>
<dbReference type="NCBIfam" id="TIGR00274">
    <property type="entry name" value="N-acetylmuramic acid 6-phosphate etherase"/>
    <property type="match status" value="1"/>
</dbReference>
<keyword evidence="5" id="KW-0119">Carbohydrate metabolism</keyword>
<dbReference type="GO" id="GO:0045127">
    <property type="term" value="F:N-acetylglucosamine kinase activity"/>
    <property type="evidence" value="ECO:0007669"/>
    <property type="project" value="UniProtKB-EC"/>
</dbReference>
<evidence type="ECO:0000259" key="8">
    <source>
        <dbReference type="PROSITE" id="PS51464"/>
    </source>
</evidence>
<dbReference type="EMBL" id="SKBN01000084">
    <property type="protein sequence ID" value="TGJ83777.1"/>
    <property type="molecule type" value="Genomic_DNA"/>
</dbReference>
<keyword evidence="10" id="KW-1185">Reference proteome</keyword>
<evidence type="ECO:0000256" key="1">
    <source>
        <dbReference type="ARBA" id="ARBA00006198"/>
    </source>
</evidence>
<dbReference type="InterPro" id="IPR002731">
    <property type="entry name" value="ATPase_BadF"/>
</dbReference>
<dbReference type="GO" id="GO:0019899">
    <property type="term" value="F:enzyme binding"/>
    <property type="evidence" value="ECO:0007669"/>
    <property type="project" value="TreeGrafter"/>
</dbReference>
<dbReference type="PROSITE" id="PS50012">
    <property type="entry name" value="RCC1_3"/>
    <property type="match status" value="1"/>
</dbReference>
<comment type="similarity">
    <text evidence="1">Belongs to the eukaryotic-type N-acetylglucosamine kinase family.</text>
</comment>
<keyword evidence="4" id="KW-0456">Lyase</keyword>
<dbReference type="PROSITE" id="PS51464">
    <property type="entry name" value="SIS"/>
    <property type="match status" value="1"/>
</dbReference>
<dbReference type="SUPFAM" id="SSF53697">
    <property type="entry name" value="SIS domain"/>
    <property type="match status" value="1"/>
</dbReference>
<dbReference type="Gene3D" id="3.40.50.10490">
    <property type="entry name" value="Glucose-6-phosphate isomerase like protein, domain 1"/>
    <property type="match status" value="1"/>
</dbReference>
<evidence type="ECO:0000313" key="9">
    <source>
        <dbReference type="EMBL" id="TGJ83777.1"/>
    </source>
</evidence>
<dbReference type="InterPro" id="IPR043129">
    <property type="entry name" value="ATPase_NBD"/>
</dbReference>
<dbReference type="Gene3D" id="1.10.8.1080">
    <property type="match status" value="1"/>
</dbReference>
<dbReference type="GO" id="GO:0046348">
    <property type="term" value="P:amino sugar catabolic process"/>
    <property type="evidence" value="ECO:0007669"/>
    <property type="project" value="InterPro"/>
</dbReference>
<organism evidence="9 10">
    <name type="scientific">Xylaria hypoxylon</name>
    <dbReference type="NCBI Taxonomy" id="37992"/>
    <lineage>
        <taxon>Eukaryota</taxon>
        <taxon>Fungi</taxon>
        <taxon>Dikarya</taxon>
        <taxon>Ascomycota</taxon>
        <taxon>Pezizomycotina</taxon>
        <taxon>Sordariomycetes</taxon>
        <taxon>Xylariomycetidae</taxon>
        <taxon>Xylariales</taxon>
        <taxon>Xylariaceae</taxon>
        <taxon>Xylaria</taxon>
    </lineage>
</organism>
<reference evidence="9 10" key="1">
    <citation type="submission" date="2019-03" db="EMBL/GenBank/DDBJ databases">
        <title>Draft genome sequence of Xylaria hypoxylon DSM 108379, a ubiquitous saprotrophic-parasitic fungi on hardwood.</title>
        <authorList>
            <person name="Buettner E."/>
            <person name="Leonhardt S."/>
            <person name="Gebauer A.M."/>
            <person name="Liers C."/>
            <person name="Hofrichter M."/>
            <person name="Kellner H."/>
        </authorList>
    </citation>
    <scope>NUCLEOTIDE SEQUENCE [LARGE SCALE GENOMIC DNA]</scope>
    <source>
        <strain evidence="9 10">DSM 108379</strain>
    </source>
</reference>
<dbReference type="OrthoDB" id="311172at2759"/>
<dbReference type="InterPro" id="IPR046348">
    <property type="entry name" value="SIS_dom_sf"/>
</dbReference>
<protein>
    <recommendedName>
        <fullName evidence="3">N-acetyl-D-glucosamine kinase</fullName>
        <ecNumber evidence="2">2.7.1.59</ecNumber>
    </recommendedName>
    <alternativeName>
        <fullName evidence="6">GlcNAc kinase</fullName>
    </alternativeName>
</protein>
<dbReference type="InterPro" id="IPR040190">
    <property type="entry name" value="MURQ/GCKR"/>
</dbReference>
<evidence type="ECO:0000256" key="7">
    <source>
        <dbReference type="PROSITE-ProRule" id="PRU00235"/>
    </source>
</evidence>
<dbReference type="Pfam" id="PF01869">
    <property type="entry name" value="BcrAD_BadFG"/>
    <property type="match status" value="1"/>
</dbReference>
<evidence type="ECO:0000256" key="5">
    <source>
        <dbReference type="ARBA" id="ARBA00023277"/>
    </source>
</evidence>
<dbReference type="NCBIfam" id="NF009222">
    <property type="entry name" value="PRK12570.1"/>
    <property type="match status" value="1"/>
</dbReference>
<dbReference type="GO" id="GO:0004857">
    <property type="term" value="F:enzyme inhibitor activity"/>
    <property type="evidence" value="ECO:0007669"/>
    <property type="project" value="TreeGrafter"/>
</dbReference>
<feature type="domain" description="SIS" evidence="8">
    <location>
        <begin position="60"/>
        <end position="226"/>
    </location>
</feature>
<dbReference type="CDD" id="cd05007">
    <property type="entry name" value="SIS_Etherase"/>
    <property type="match status" value="1"/>
</dbReference>
<dbReference type="NCBIfam" id="NF003915">
    <property type="entry name" value="PRK05441.1"/>
    <property type="match status" value="1"/>
</dbReference>
<dbReference type="GO" id="GO:0016835">
    <property type="term" value="F:carbon-oxygen lyase activity"/>
    <property type="evidence" value="ECO:0007669"/>
    <property type="project" value="InterPro"/>
</dbReference>
<dbReference type="GO" id="GO:0009750">
    <property type="term" value="P:response to fructose"/>
    <property type="evidence" value="ECO:0007669"/>
    <property type="project" value="TreeGrafter"/>
</dbReference>
<dbReference type="Gene3D" id="3.30.420.40">
    <property type="match status" value="2"/>
</dbReference>
<comment type="caution">
    <text evidence="9">The sequence shown here is derived from an EMBL/GenBank/DDBJ whole genome shotgun (WGS) entry which is preliminary data.</text>
</comment>
<dbReference type="AlphaFoldDB" id="A0A4Z0YJU6"/>
<dbReference type="GO" id="GO:0042593">
    <property type="term" value="P:glucose homeostasis"/>
    <property type="evidence" value="ECO:0007669"/>
    <property type="project" value="TreeGrafter"/>
</dbReference>
<evidence type="ECO:0000313" key="10">
    <source>
        <dbReference type="Proteomes" id="UP000297716"/>
    </source>
</evidence>
<dbReference type="InterPro" id="IPR005486">
    <property type="entry name" value="Glucokinase_regulatory_CS"/>
</dbReference>
<proteinExistence type="inferred from homology"/>
<dbReference type="InterPro" id="IPR001347">
    <property type="entry name" value="SIS_dom"/>
</dbReference>